<sequence>MADDVDAWMAKYENPQKPLVEAVRQVVLKADKRMTETIKWQAPTFVYKGNLASFYPKSKAHVSLMFHTGAQIPGDFPSLQGTGDVSRVMKFLDAADLKLKAAELGRLVRAWCDLRDRG</sequence>
<dbReference type="InterPro" id="IPR014922">
    <property type="entry name" value="YdhG-like"/>
</dbReference>
<organism evidence="2 3">
    <name type="scientific">Devosia insulae DS-56</name>
    <dbReference type="NCBI Taxonomy" id="1116389"/>
    <lineage>
        <taxon>Bacteria</taxon>
        <taxon>Pseudomonadati</taxon>
        <taxon>Pseudomonadota</taxon>
        <taxon>Alphaproteobacteria</taxon>
        <taxon>Hyphomicrobiales</taxon>
        <taxon>Devosiaceae</taxon>
        <taxon>Devosia</taxon>
    </lineage>
</organism>
<dbReference type="EMBL" id="LAJE02000173">
    <property type="protein sequence ID" value="OEO31047.1"/>
    <property type="molecule type" value="Genomic_DNA"/>
</dbReference>
<dbReference type="AlphaFoldDB" id="A0A1E5XR14"/>
<evidence type="ECO:0000313" key="2">
    <source>
        <dbReference type="EMBL" id="OEO31047.1"/>
    </source>
</evidence>
<reference evidence="2 3" key="1">
    <citation type="journal article" date="2015" name="Genome Announc.">
        <title>Genome Assemblies of Three Soil-Associated Devosia species: D. insulae, D. limi, and D. soli.</title>
        <authorList>
            <person name="Hassan Y.I."/>
            <person name="Lepp D."/>
            <person name="Zhou T."/>
        </authorList>
    </citation>
    <scope>NUCLEOTIDE SEQUENCE [LARGE SCALE GENOMIC DNA]</scope>
    <source>
        <strain evidence="2 3">DS-56</strain>
    </source>
</reference>
<proteinExistence type="predicted"/>
<name>A0A1E5XR14_9HYPH</name>
<comment type="caution">
    <text evidence="2">The sequence shown here is derived from an EMBL/GenBank/DDBJ whole genome shotgun (WGS) entry which is preliminary data.</text>
</comment>
<gene>
    <name evidence="2" type="ORF">VW23_018335</name>
</gene>
<evidence type="ECO:0000313" key="3">
    <source>
        <dbReference type="Proteomes" id="UP000095463"/>
    </source>
</evidence>
<accession>A0A1E5XR14</accession>
<dbReference type="Proteomes" id="UP000095463">
    <property type="component" value="Unassembled WGS sequence"/>
</dbReference>
<protein>
    <recommendedName>
        <fullName evidence="1">YdhG-like domain-containing protein</fullName>
    </recommendedName>
</protein>
<dbReference type="OrthoDB" id="214150at2"/>
<dbReference type="RefSeq" id="WP_069909783.1">
    <property type="nucleotide sequence ID" value="NZ_LAJE02000173.1"/>
</dbReference>
<dbReference type="SUPFAM" id="SSF159888">
    <property type="entry name" value="YdhG-like"/>
    <property type="match status" value="1"/>
</dbReference>
<feature type="domain" description="YdhG-like" evidence="1">
    <location>
        <begin position="17"/>
        <end position="111"/>
    </location>
</feature>
<evidence type="ECO:0000259" key="1">
    <source>
        <dbReference type="Pfam" id="PF08818"/>
    </source>
</evidence>
<keyword evidence="3" id="KW-1185">Reference proteome</keyword>
<dbReference type="Gene3D" id="3.90.1150.200">
    <property type="match status" value="1"/>
</dbReference>
<dbReference type="Pfam" id="PF08818">
    <property type="entry name" value="DUF1801"/>
    <property type="match status" value="1"/>
</dbReference>